<dbReference type="AlphaFoldDB" id="A0A261FPJ4"/>
<sequence length="84" mass="9068">STKQADAYYADQTNDGKTAKTCVIFGWSLADFGDLRDQYTAMPVPAAPGVSADDVVWDGSSNEFENFKLSIAANAKNKDARCLI</sequence>
<dbReference type="Gene3D" id="3.40.190.10">
    <property type="entry name" value="Periplasmic binding protein-like II"/>
    <property type="match status" value="2"/>
</dbReference>
<keyword evidence="2" id="KW-1185">Reference proteome</keyword>
<accession>A0A261FPJ4</accession>
<reference evidence="1 2" key="1">
    <citation type="journal article" date="2017" name="BMC Genomics">
        <title>Comparative genomic and phylogenomic analyses of the Bifidobacteriaceae family.</title>
        <authorList>
            <person name="Lugli G.A."/>
            <person name="Milani C."/>
            <person name="Turroni F."/>
            <person name="Duranti S."/>
            <person name="Mancabelli L."/>
            <person name="Mangifesta M."/>
            <person name="Ferrario C."/>
            <person name="Modesto M."/>
            <person name="Mattarelli P."/>
            <person name="Jiri K."/>
            <person name="van Sinderen D."/>
            <person name="Ventura M."/>
        </authorList>
    </citation>
    <scope>NUCLEOTIDE SEQUENCE [LARGE SCALE GENOMIC DNA]</scope>
    <source>
        <strain evidence="1 2">DSM 100202</strain>
    </source>
</reference>
<evidence type="ECO:0000313" key="1">
    <source>
        <dbReference type="EMBL" id="OZG61008.1"/>
    </source>
</evidence>
<dbReference type="Proteomes" id="UP000216074">
    <property type="component" value="Unassembled WGS sequence"/>
</dbReference>
<name>A0A261FPJ4_9BIFI</name>
<gene>
    <name evidence="1" type="ORF">BHAP_2251</name>
</gene>
<protein>
    <submittedName>
        <fullName evidence="1">ABC transporter substrate-binding protein</fullName>
    </submittedName>
</protein>
<comment type="caution">
    <text evidence="1">The sequence shown here is derived from an EMBL/GenBank/DDBJ whole genome shotgun (WGS) entry which is preliminary data.</text>
</comment>
<feature type="non-terminal residue" evidence="1">
    <location>
        <position position="1"/>
    </location>
</feature>
<dbReference type="EMBL" id="MWWY01000064">
    <property type="protein sequence ID" value="OZG61008.1"/>
    <property type="molecule type" value="Genomic_DNA"/>
</dbReference>
<organism evidence="1 2">
    <name type="scientific">Bifidobacterium hapali</name>
    <dbReference type="NCBI Taxonomy" id="1630172"/>
    <lineage>
        <taxon>Bacteria</taxon>
        <taxon>Bacillati</taxon>
        <taxon>Actinomycetota</taxon>
        <taxon>Actinomycetes</taxon>
        <taxon>Bifidobacteriales</taxon>
        <taxon>Bifidobacteriaceae</taxon>
        <taxon>Bifidobacterium</taxon>
    </lineage>
</organism>
<evidence type="ECO:0000313" key="2">
    <source>
        <dbReference type="Proteomes" id="UP000216074"/>
    </source>
</evidence>
<proteinExistence type="predicted"/>